<name>A0ACC3MS54_9PEZI</name>
<sequence>MCQSQPKTILPSYARPTIASQSRRQATTEAKQECASLKCNRSSENETFKHYRRTNFVLRRRARVPFAFLALPPEVRNRIYEYTGIGHMPRHADFQDLRIVDARQCVPTLLRINRQIRDEAGSYWFRGCFDIIVDRSRIYLFFDWLRYIGRRNRERLANNSDVAVRLSASSEETSKLPRNKQKTHICRLGAELSHLAEAHPPLRDWKFFNTSLLGLDYWRRWMHLEEGRHSGIRDLVFTAGFFMSLRILLRGVIKVLEGRGMHSGHFEGEGKWLNLVPMTVTRMVEVEGSHGRRWKLHLVTPWTDGLPDQSVFRIGSDGL</sequence>
<keyword evidence="2" id="KW-1185">Reference proteome</keyword>
<comment type="caution">
    <text evidence="1">The sequence shown here is derived from an EMBL/GenBank/DDBJ whole genome shotgun (WGS) entry which is preliminary data.</text>
</comment>
<gene>
    <name evidence="1" type="ORF">LTR37_014958</name>
</gene>
<dbReference type="EMBL" id="JAUTXU010000162">
    <property type="protein sequence ID" value="KAK3702384.1"/>
    <property type="molecule type" value="Genomic_DNA"/>
</dbReference>
<evidence type="ECO:0000313" key="2">
    <source>
        <dbReference type="Proteomes" id="UP001281147"/>
    </source>
</evidence>
<organism evidence="1 2">
    <name type="scientific">Vermiconidia calcicola</name>
    <dbReference type="NCBI Taxonomy" id="1690605"/>
    <lineage>
        <taxon>Eukaryota</taxon>
        <taxon>Fungi</taxon>
        <taxon>Dikarya</taxon>
        <taxon>Ascomycota</taxon>
        <taxon>Pezizomycotina</taxon>
        <taxon>Dothideomycetes</taxon>
        <taxon>Dothideomycetidae</taxon>
        <taxon>Mycosphaerellales</taxon>
        <taxon>Extremaceae</taxon>
        <taxon>Vermiconidia</taxon>
    </lineage>
</organism>
<proteinExistence type="predicted"/>
<accession>A0ACC3MS54</accession>
<dbReference type="Proteomes" id="UP001281147">
    <property type="component" value="Unassembled WGS sequence"/>
</dbReference>
<reference evidence="1" key="1">
    <citation type="submission" date="2023-07" db="EMBL/GenBank/DDBJ databases">
        <title>Black Yeasts Isolated from many extreme environments.</title>
        <authorList>
            <person name="Coleine C."/>
            <person name="Stajich J.E."/>
            <person name="Selbmann L."/>
        </authorList>
    </citation>
    <scope>NUCLEOTIDE SEQUENCE</scope>
    <source>
        <strain evidence="1">CCFEE 5714</strain>
    </source>
</reference>
<protein>
    <submittedName>
        <fullName evidence="1">Uncharacterized protein</fullName>
    </submittedName>
</protein>
<evidence type="ECO:0000313" key="1">
    <source>
        <dbReference type="EMBL" id="KAK3702384.1"/>
    </source>
</evidence>